<dbReference type="SUPFAM" id="SSF81698">
    <property type="entry name" value="FF domain"/>
    <property type="match status" value="1"/>
</dbReference>
<evidence type="ECO:0000259" key="2">
    <source>
        <dbReference type="PROSITE" id="PS51676"/>
    </source>
</evidence>
<dbReference type="AlphaFoldDB" id="A0A5B6VAQ5"/>
<evidence type="ECO:0000313" key="4">
    <source>
        <dbReference type="Proteomes" id="UP000325315"/>
    </source>
</evidence>
<dbReference type="PANTHER" id="PTHR15377:SF3">
    <property type="entry name" value="WW DOMAIN-CONTAINING PROTEIN"/>
    <property type="match status" value="1"/>
</dbReference>
<dbReference type="GO" id="GO:0070063">
    <property type="term" value="F:RNA polymerase binding"/>
    <property type="evidence" value="ECO:0007669"/>
    <property type="project" value="InterPro"/>
</dbReference>
<dbReference type="InterPro" id="IPR036517">
    <property type="entry name" value="FF_domain_sf"/>
</dbReference>
<evidence type="ECO:0000256" key="1">
    <source>
        <dbReference type="ARBA" id="ARBA00022737"/>
    </source>
</evidence>
<dbReference type="GO" id="GO:0005634">
    <property type="term" value="C:nucleus"/>
    <property type="evidence" value="ECO:0007669"/>
    <property type="project" value="TreeGrafter"/>
</dbReference>
<dbReference type="OrthoDB" id="187617at2759"/>
<evidence type="ECO:0000313" key="3">
    <source>
        <dbReference type="EMBL" id="KAA3466245.1"/>
    </source>
</evidence>
<dbReference type="EMBL" id="SMMG02000007">
    <property type="protein sequence ID" value="KAA3466245.1"/>
    <property type="molecule type" value="Genomic_DNA"/>
</dbReference>
<reference evidence="4" key="1">
    <citation type="journal article" date="2019" name="Plant Biotechnol. J.">
        <title>Genome sequencing of the Australian wild diploid species Gossypium australe highlights disease resistance and delayed gland morphogenesis.</title>
        <authorList>
            <person name="Cai Y."/>
            <person name="Cai X."/>
            <person name="Wang Q."/>
            <person name="Wang P."/>
            <person name="Zhang Y."/>
            <person name="Cai C."/>
            <person name="Xu Y."/>
            <person name="Wang K."/>
            <person name="Zhou Z."/>
            <person name="Wang C."/>
            <person name="Geng S."/>
            <person name="Li B."/>
            <person name="Dong Q."/>
            <person name="Hou Y."/>
            <person name="Wang H."/>
            <person name="Ai P."/>
            <person name="Liu Z."/>
            <person name="Yi F."/>
            <person name="Sun M."/>
            <person name="An G."/>
            <person name="Cheng J."/>
            <person name="Zhang Y."/>
            <person name="Shi Q."/>
            <person name="Xie Y."/>
            <person name="Shi X."/>
            <person name="Chang Y."/>
            <person name="Huang F."/>
            <person name="Chen Y."/>
            <person name="Hong S."/>
            <person name="Mi L."/>
            <person name="Sun Q."/>
            <person name="Zhang L."/>
            <person name="Zhou B."/>
            <person name="Peng R."/>
            <person name="Zhang X."/>
            <person name="Liu F."/>
        </authorList>
    </citation>
    <scope>NUCLEOTIDE SEQUENCE [LARGE SCALE GENOMIC DNA]</scope>
    <source>
        <strain evidence="4">cv. PA1801</strain>
    </source>
</reference>
<dbReference type="Gene3D" id="1.10.10.440">
    <property type="entry name" value="FF domain"/>
    <property type="match status" value="1"/>
</dbReference>
<dbReference type="InterPro" id="IPR002713">
    <property type="entry name" value="FF_domain"/>
</dbReference>
<organism evidence="3 4">
    <name type="scientific">Gossypium australe</name>
    <dbReference type="NCBI Taxonomy" id="47621"/>
    <lineage>
        <taxon>Eukaryota</taxon>
        <taxon>Viridiplantae</taxon>
        <taxon>Streptophyta</taxon>
        <taxon>Embryophyta</taxon>
        <taxon>Tracheophyta</taxon>
        <taxon>Spermatophyta</taxon>
        <taxon>Magnoliopsida</taxon>
        <taxon>eudicotyledons</taxon>
        <taxon>Gunneridae</taxon>
        <taxon>Pentapetalae</taxon>
        <taxon>rosids</taxon>
        <taxon>malvids</taxon>
        <taxon>Malvales</taxon>
        <taxon>Malvaceae</taxon>
        <taxon>Malvoideae</taxon>
        <taxon>Gossypium</taxon>
    </lineage>
</organism>
<proteinExistence type="predicted"/>
<comment type="caution">
    <text evidence="3">The sequence shown here is derived from an EMBL/GenBank/DDBJ whole genome shotgun (WGS) entry which is preliminary data.</text>
</comment>
<name>A0A5B6VAQ5_9ROSI</name>
<dbReference type="GO" id="GO:0003712">
    <property type="term" value="F:transcription coregulator activity"/>
    <property type="evidence" value="ECO:0007669"/>
    <property type="project" value="TreeGrafter"/>
</dbReference>
<dbReference type="Pfam" id="PF01846">
    <property type="entry name" value="FF"/>
    <property type="match status" value="1"/>
</dbReference>
<dbReference type="PROSITE" id="PS51676">
    <property type="entry name" value="FF"/>
    <property type="match status" value="1"/>
</dbReference>
<keyword evidence="1" id="KW-0677">Repeat</keyword>
<gene>
    <name evidence="3" type="ORF">EPI10_001355</name>
</gene>
<feature type="domain" description="FF" evidence="2">
    <location>
        <begin position="58"/>
        <end position="110"/>
    </location>
</feature>
<dbReference type="Proteomes" id="UP000325315">
    <property type="component" value="Unassembled WGS sequence"/>
</dbReference>
<keyword evidence="4" id="KW-1185">Reference proteome</keyword>
<dbReference type="InterPro" id="IPR045148">
    <property type="entry name" value="TCRG1-like"/>
</dbReference>
<accession>A0A5B6VAQ5</accession>
<dbReference type="PANTHER" id="PTHR15377">
    <property type="entry name" value="TRANSCRIPTION ELONGATION REGULATOR 1"/>
    <property type="match status" value="1"/>
</dbReference>
<protein>
    <submittedName>
        <fullName evidence="3">Pre-mRNA-processing protein 40C</fullName>
    </submittedName>
</protein>
<sequence length="110" mass="13129">MRQPILQSTFYCRPVLSRGPDFLFFRPAIPSHSARRSLFEHYVKTRAEEERKEKRAAQKAAIEGFKQLLDEASEDIDHDTNYQTFKRKWGSDPRFEALDRKDRELLLNER</sequence>